<evidence type="ECO:0000256" key="10">
    <source>
        <dbReference type="ARBA" id="ARBA00023211"/>
    </source>
</evidence>
<accession>A0A1G2MU72</accession>
<organism evidence="14 15">
    <name type="scientific">Candidatus Taylorbacteria bacterium RIFCSPHIGHO2_02_FULL_45_35</name>
    <dbReference type="NCBI Taxonomy" id="1802311"/>
    <lineage>
        <taxon>Bacteria</taxon>
        <taxon>Candidatus Tayloriibacteriota</taxon>
    </lineage>
</organism>
<gene>
    <name evidence="14" type="ORF">A3D56_03005</name>
</gene>
<dbReference type="EMBL" id="MHRP01000012">
    <property type="protein sequence ID" value="OHA27430.1"/>
    <property type="molecule type" value="Genomic_DNA"/>
</dbReference>
<keyword evidence="9 11" id="KW-0378">Hydrolase</keyword>
<keyword evidence="10" id="KW-0464">Manganese</keyword>
<name>A0A1G2MU72_9BACT</name>
<feature type="binding site" evidence="11">
    <location>
        <position position="10"/>
    </location>
    <ligand>
        <name>a divalent metal cation</name>
        <dbReference type="ChEBI" id="CHEBI:60240"/>
    </ligand>
</feature>
<evidence type="ECO:0000259" key="13">
    <source>
        <dbReference type="PROSITE" id="PS51975"/>
    </source>
</evidence>
<dbReference type="GO" id="GO:0032299">
    <property type="term" value="C:ribonuclease H2 complex"/>
    <property type="evidence" value="ECO:0007669"/>
    <property type="project" value="TreeGrafter"/>
</dbReference>
<comment type="caution">
    <text evidence="14">The sequence shown here is derived from an EMBL/GenBank/DDBJ whole genome shotgun (WGS) entry which is preliminary data.</text>
</comment>
<keyword evidence="5" id="KW-0963">Cytoplasm</keyword>
<comment type="cofactor">
    <cofactor evidence="11">
        <name>Mn(2+)</name>
        <dbReference type="ChEBI" id="CHEBI:29035"/>
    </cofactor>
    <cofactor evidence="11">
        <name>Mg(2+)</name>
        <dbReference type="ChEBI" id="CHEBI:18420"/>
    </cofactor>
    <text evidence="11">Manganese or magnesium. Binds 1 divalent metal ion per monomer in the absence of substrate. May bind a second metal ion after substrate binding.</text>
</comment>
<dbReference type="GO" id="GO:0006298">
    <property type="term" value="P:mismatch repair"/>
    <property type="evidence" value="ECO:0007669"/>
    <property type="project" value="TreeGrafter"/>
</dbReference>
<dbReference type="SUPFAM" id="SSF53098">
    <property type="entry name" value="Ribonuclease H-like"/>
    <property type="match status" value="1"/>
</dbReference>
<dbReference type="PROSITE" id="PS51975">
    <property type="entry name" value="RNASE_H_2"/>
    <property type="match status" value="1"/>
</dbReference>
<dbReference type="GO" id="GO:0043137">
    <property type="term" value="P:DNA replication, removal of RNA primer"/>
    <property type="evidence" value="ECO:0007669"/>
    <property type="project" value="TreeGrafter"/>
</dbReference>
<dbReference type="InterPro" id="IPR024567">
    <property type="entry name" value="RNase_HII/HIII_dom"/>
</dbReference>
<evidence type="ECO:0000256" key="12">
    <source>
        <dbReference type="RuleBase" id="RU003515"/>
    </source>
</evidence>
<dbReference type="AlphaFoldDB" id="A0A1G2MU72"/>
<dbReference type="InterPro" id="IPR036397">
    <property type="entry name" value="RNaseH_sf"/>
</dbReference>
<dbReference type="Proteomes" id="UP000177943">
    <property type="component" value="Unassembled WGS sequence"/>
</dbReference>
<feature type="binding site" evidence="11">
    <location>
        <position position="9"/>
    </location>
    <ligand>
        <name>a divalent metal cation</name>
        <dbReference type="ChEBI" id="CHEBI:60240"/>
    </ligand>
</feature>
<dbReference type="InterPro" id="IPR001352">
    <property type="entry name" value="RNase_HII/HIII"/>
</dbReference>
<dbReference type="InterPro" id="IPR012337">
    <property type="entry name" value="RNaseH-like_sf"/>
</dbReference>
<reference evidence="14 15" key="1">
    <citation type="journal article" date="2016" name="Nat. Commun.">
        <title>Thousands of microbial genomes shed light on interconnected biogeochemical processes in an aquifer system.</title>
        <authorList>
            <person name="Anantharaman K."/>
            <person name="Brown C.T."/>
            <person name="Hug L.A."/>
            <person name="Sharon I."/>
            <person name="Castelle C.J."/>
            <person name="Probst A.J."/>
            <person name="Thomas B.C."/>
            <person name="Singh A."/>
            <person name="Wilkins M.J."/>
            <person name="Karaoz U."/>
            <person name="Brodie E.L."/>
            <person name="Williams K.H."/>
            <person name="Hubbard S.S."/>
            <person name="Banfield J.F."/>
        </authorList>
    </citation>
    <scope>NUCLEOTIDE SEQUENCE [LARGE SCALE GENOMIC DNA]</scope>
</reference>
<feature type="domain" description="RNase H type-2" evidence="13">
    <location>
        <begin position="3"/>
        <end position="202"/>
    </location>
</feature>
<evidence type="ECO:0000313" key="15">
    <source>
        <dbReference type="Proteomes" id="UP000177943"/>
    </source>
</evidence>
<dbReference type="CDD" id="cd07182">
    <property type="entry name" value="RNase_HII_bacteria_HII_like"/>
    <property type="match status" value="1"/>
</dbReference>
<proteinExistence type="inferred from homology"/>
<evidence type="ECO:0000256" key="7">
    <source>
        <dbReference type="ARBA" id="ARBA00022723"/>
    </source>
</evidence>
<dbReference type="PANTHER" id="PTHR10954:SF23">
    <property type="entry name" value="RIBONUCLEASE"/>
    <property type="match status" value="1"/>
</dbReference>
<keyword evidence="8 11" id="KW-0255">Endonuclease</keyword>
<evidence type="ECO:0000256" key="4">
    <source>
        <dbReference type="ARBA" id="ARBA00008378"/>
    </source>
</evidence>
<evidence type="ECO:0000256" key="2">
    <source>
        <dbReference type="ARBA" id="ARBA00004065"/>
    </source>
</evidence>
<comment type="function">
    <text evidence="2 12">Endonuclease that specifically degrades the RNA of RNA-DNA hybrids.</text>
</comment>
<evidence type="ECO:0000256" key="11">
    <source>
        <dbReference type="PROSITE-ProRule" id="PRU01319"/>
    </source>
</evidence>
<keyword evidence="7 11" id="KW-0479">Metal-binding</keyword>
<dbReference type="NCBIfam" id="NF000595">
    <property type="entry name" value="PRK00015.1-3"/>
    <property type="match status" value="1"/>
</dbReference>
<feature type="binding site" evidence="11">
    <location>
        <position position="110"/>
    </location>
    <ligand>
        <name>a divalent metal cation</name>
        <dbReference type="ChEBI" id="CHEBI:60240"/>
    </ligand>
</feature>
<keyword evidence="6 11" id="KW-0540">Nuclease</keyword>
<sequence>MRYVLVGVDEVGRGPIAGPLAVGAFASRKNVLKKHFWGVRDSKKLSPKQREEWFRKIKDLQRLQLVDFSVTFVSASSVDTIGISKALRRAISSCLSKLVVSPERTEVLLDGGIKAPRRFLLQKTIIKGDEKERIIACASIVAKVIRDRRMTRFSKHYPEYGFEVHKGYGTVKHYEALRKYGFCSIHRKSFLQGAIINHPTRTTAIVQSGGQDTITKKIPNTNIQKSPSLLEN</sequence>
<dbReference type="GO" id="GO:0003723">
    <property type="term" value="F:RNA binding"/>
    <property type="evidence" value="ECO:0007669"/>
    <property type="project" value="UniProtKB-UniRule"/>
</dbReference>
<evidence type="ECO:0000256" key="5">
    <source>
        <dbReference type="ARBA" id="ARBA00022490"/>
    </source>
</evidence>
<evidence type="ECO:0000256" key="3">
    <source>
        <dbReference type="ARBA" id="ARBA00004496"/>
    </source>
</evidence>
<evidence type="ECO:0000256" key="6">
    <source>
        <dbReference type="ARBA" id="ARBA00022722"/>
    </source>
</evidence>
<protein>
    <recommendedName>
        <fullName evidence="12">Ribonuclease</fullName>
        <ecNumber evidence="12">3.1.26.4</ecNumber>
    </recommendedName>
</protein>
<comment type="subcellular location">
    <subcellularLocation>
        <location evidence="3">Cytoplasm</location>
    </subcellularLocation>
</comment>
<dbReference type="GO" id="GO:0005737">
    <property type="term" value="C:cytoplasm"/>
    <property type="evidence" value="ECO:0007669"/>
    <property type="project" value="UniProtKB-SubCell"/>
</dbReference>
<dbReference type="Gene3D" id="3.30.420.10">
    <property type="entry name" value="Ribonuclease H-like superfamily/Ribonuclease H"/>
    <property type="match status" value="1"/>
</dbReference>
<comment type="catalytic activity">
    <reaction evidence="1 11 12">
        <text>Endonucleolytic cleavage to 5'-phosphomonoester.</text>
        <dbReference type="EC" id="3.1.26.4"/>
    </reaction>
</comment>
<evidence type="ECO:0000256" key="9">
    <source>
        <dbReference type="ARBA" id="ARBA00022801"/>
    </source>
</evidence>
<evidence type="ECO:0000313" key="14">
    <source>
        <dbReference type="EMBL" id="OHA27430.1"/>
    </source>
</evidence>
<dbReference type="InterPro" id="IPR022898">
    <property type="entry name" value="RNase_HII"/>
</dbReference>
<dbReference type="EC" id="3.1.26.4" evidence="12"/>
<evidence type="ECO:0000256" key="1">
    <source>
        <dbReference type="ARBA" id="ARBA00000077"/>
    </source>
</evidence>
<dbReference type="Pfam" id="PF01351">
    <property type="entry name" value="RNase_HII"/>
    <property type="match status" value="1"/>
</dbReference>
<dbReference type="GO" id="GO:0004523">
    <property type="term" value="F:RNA-DNA hybrid ribonuclease activity"/>
    <property type="evidence" value="ECO:0007669"/>
    <property type="project" value="UniProtKB-UniRule"/>
</dbReference>
<dbReference type="GO" id="GO:0046872">
    <property type="term" value="F:metal ion binding"/>
    <property type="evidence" value="ECO:0007669"/>
    <property type="project" value="UniProtKB-KW"/>
</dbReference>
<evidence type="ECO:0000256" key="8">
    <source>
        <dbReference type="ARBA" id="ARBA00022759"/>
    </source>
</evidence>
<dbReference type="PANTHER" id="PTHR10954">
    <property type="entry name" value="RIBONUCLEASE H2 SUBUNIT A"/>
    <property type="match status" value="1"/>
</dbReference>
<comment type="similarity">
    <text evidence="4">Belongs to the RNase HII family. RnhC subfamily.</text>
</comment>